<proteinExistence type="predicted"/>
<dbReference type="PANTHER" id="PTHR43861">
    <property type="entry name" value="TRANS-ACONITATE 2-METHYLTRANSFERASE-RELATED"/>
    <property type="match status" value="1"/>
</dbReference>
<dbReference type="InterPro" id="IPR029063">
    <property type="entry name" value="SAM-dependent_MTases_sf"/>
</dbReference>
<dbReference type="RefSeq" id="WP_353543174.1">
    <property type="nucleotide sequence ID" value="NZ_BAABRN010000041.1"/>
</dbReference>
<dbReference type="InterPro" id="IPR023149">
    <property type="entry name" value="Trans_acon_MeTrfase_C"/>
</dbReference>
<keyword evidence="2" id="KW-0808">Transferase</keyword>
<evidence type="ECO:0000313" key="4">
    <source>
        <dbReference type="EMBL" id="GAA5503200.1"/>
    </source>
</evidence>
<evidence type="ECO:0000259" key="3">
    <source>
        <dbReference type="Pfam" id="PF13649"/>
    </source>
</evidence>
<comment type="caution">
    <text evidence="4">The sequence shown here is derived from an EMBL/GenBank/DDBJ whole genome shotgun (WGS) entry which is preliminary data.</text>
</comment>
<dbReference type="SUPFAM" id="SSF53335">
    <property type="entry name" value="S-adenosyl-L-methionine-dependent methyltransferases"/>
    <property type="match status" value="1"/>
</dbReference>
<dbReference type="Gene3D" id="1.10.150.290">
    <property type="entry name" value="S-adenosyl-L-methionine-dependent methyltransferases"/>
    <property type="match status" value="1"/>
</dbReference>
<evidence type="ECO:0000256" key="2">
    <source>
        <dbReference type="ARBA" id="ARBA00022679"/>
    </source>
</evidence>
<organism evidence="4 5">
    <name type="scientific">Deinococcus xinjiangensis</name>
    <dbReference type="NCBI Taxonomy" id="457454"/>
    <lineage>
        <taxon>Bacteria</taxon>
        <taxon>Thermotogati</taxon>
        <taxon>Deinococcota</taxon>
        <taxon>Deinococci</taxon>
        <taxon>Deinococcales</taxon>
        <taxon>Deinococcaceae</taxon>
        <taxon>Deinococcus</taxon>
    </lineage>
</organism>
<dbReference type="Gene3D" id="3.40.50.150">
    <property type="entry name" value="Vaccinia Virus protein VP39"/>
    <property type="match status" value="1"/>
</dbReference>
<feature type="domain" description="Methyltransferase" evidence="3">
    <location>
        <begin position="34"/>
        <end position="122"/>
    </location>
</feature>
<accession>A0ABP9VF49</accession>
<protein>
    <submittedName>
        <fullName evidence="4">Trans-aconitate 2-methyltransferase</fullName>
    </submittedName>
</protein>
<sequence>MTWNPDQYHLFKEARSAPARDLQALIPERDYRQIIDLGCGTGEQTLELAQRFGQAEVLGLDSSAEMLAKAAAHQAPSLRFQQGDIAALDGQFDLIYSNAALQWLPDHRALLAHLWGHLRVGGVLAVQVPANHDHATHRLLTETAGEFSAELGGFTRFGTAQGTSPVLTPAEYAETLDALGAANVTAISKVYPVVVGGAEGLIEWTKGTALVPYLSKLDKTDGERFLAAYLGKLKAIFPTQRVYYAFTRNLFVAEKP</sequence>
<keyword evidence="1" id="KW-0489">Methyltransferase</keyword>
<gene>
    <name evidence="4" type="primary">tam_2</name>
    <name evidence="4" type="ORF">Dxin01_02955</name>
</gene>
<dbReference type="InterPro" id="IPR041698">
    <property type="entry name" value="Methyltransf_25"/>
</dbReference>
<keyword evidence="5" id="KW-1185">Reference proteome</keyword>
<dbReference type="CDD" id="cd02440">
    <property type="entry name" value="AdoMet_MTases"/>
    <property type="match status" value="1"/>
</dbReference>
<dbReference type="Pfam" id="PF13649">
    <property type="entry name" value="Methyltransf_25"/>
    <property type="match status" value="1"/>
</dbReference>
<evidence type="ECO:0000256" key="1">
    <source>
        <dbReference type="ARBA" id="ARBA00022603"/>
    </source>
</evidence>
<name>A0ABP9VF49_9DEIO</name>
<reference evidence="4 5" key="1">
    <citation type="submission" date="2024-02" db="EMBL/GenBank/DDBJ databases">
        <title>Deinococcus xinjiangensis NBRC 107630.</title>
        <authorList>
            <person name="Ichikawa N."/>
            <person name="Katano-Makiyama Y."/>
            <person name="Hidaka K."/>
        </authorList>
    </citation>
    <scope>NUCLEOTIDE SEQUENCE [LARGE SCALE GENOMIC DNA]</scope>
    <source>
        <strain evidence="4 5">NBRC 107630</strain>
    </source>
</reference>
<dbReference type="EMBL" id="BAABRN010000041">
    <property type="protein sequence ID" value="GAA5503200.1"/>
    <property type="molecule type" value="Genomic_DNA"/>
</dbReference>
<dbReference type="Proteomes" id="UP001458946">
    <property type="component" value="Unassembled WGS sequence"/>
</dbReference>
<evidence type="ECO:0000313" key="5">
    <source>
        <dbReference type="Proteomes" id="UP001458946"/>
    </source>
</evidence>
<dbReference type="PANTHER" id="PTHR43861:SF1">
    <property type="entry name" value="TRANS-ACONITATE 2-METHYLTRANSFERASE"/>
    <property type="match status" value="1"/>
</dbReference>